<evidence type="ECO:0000313" key="4">
    <source>
        <dbReference type="Proteomes" id="UP000295717"/>
    </source>
</evidence>
<feature type="chain" id="PRO_5020991203" description="DUF4412 domain-containing protein" evidence="2">
    <location>
        <begin position="24"/>
        <end position="256"/>
    </location>
</feature>
<keyword evidence="2" id="KW-0732">Signal</keyword>
<organism evidence="3 4">
    <name type="scientific">Thiobaca trueperi</name>
    <dbReference type="NCBI Taxonomy" id="127458"/>
    <lineage>
        <taxon>Bacteria</taxon>
        <taxon>Pseudomonadati</taxon>
        <taxon>Pseudomonadota</taxon>
        <taxon>Gammaproteobacteria</taxon>
        <taxon>Chromatiales</taxon>
        <taxon>Chromatiaceae</taxon>
        <taxon>Thiobaca</taxon>
    </lineage>
</organism>
<name>A0A4R3MVE0_9GAMM</name>
<feature type="region of interest" description="Disordered" evidence="1">
    <location>
        <begin position="228"/>
        <end position="256"/>
    </location>
</feature>
<evidence type="ECO:0000256" key="2">
    <source>
        <dbReference type="SAM" id="SignalP"/>
    </source>
</evidence>
<dbReference type="OrthoDB" id="8479446at2"/>
<evidence type="ECO:0008006" key="5">
    <source>
        <dbReference type="Google" id="ProtNLM"/>
    </source>
</evidence>
<comment type="caution">
    <text evidence="3">The sequence shown here is derived from an EMBL/GenBank/DDBJ whole genome shotgun (WGS) entry which is preliminary data.</text>
</comment>
<sequence length="256" mass="28339">MSIQRQLQIVAVLGATLTVAAQAQTGGMQFSAEMVTRGPDAPPTAGRMSVGDGRVRIEMSQEGRQIVRISDHQRRMEWILFPEQKSYVEHAAPPGVDTAASPTPPSAETNPCTGLQEVICQRIGEESVAGRPAIKWEMSVTREGRTLTGTQWLDVERGLPLKYQMPNGQAMELKLLGQETYSGRAVEKWEMTTTLPNQPPMQSFQWYDPELKLAVREELPGGNVRELVNIQPGPQPDELFQVPSDYSRMTLPPASQ</sequence>
<evidence type="ECO:0000256" key="1">
    <source>
        <dbReference type="SAM" id="MobiDB-lite"/>
    </source>
</evidence>
<protein>
    <recommendedName>
        <fullName evidence="5">DUF4412 domain-containing protein</fullName>
    </recommendedName>
</protein>
<dbReference type="RefSeq" id="WP_132978516.1">
    <property type="nucleotide sequence ID" value="NZ_SMAO01000012.1"/>
</dbReference>
<proteinExistence type="predicted"/>
<keyword evidence="4" id="KW-1185">Reference proteome</keyword>
<dbReference type="Gene3D" id="2.50.20.10">
    <property type="entry name" value="Lipoprotein localisation LolA/LolB/LppX"/>
    <property type="match status" value="1"/>
</dbReference>
<feature type="signal peptide" evidence="2">
    <location>
        <begin position="1"/>
        <end position="23"/>
    </location>
</feature>
<dbReference type="AlphaFoldDB" id="A0A4R3MVE0"/>
<reference evidence="3 4" key="1">
    <citation type="submission" date="2019-03" db="EMBL/GenBank/DDBJ databases">
        <title>Genomic Encyclopedia of Type Strains, Phase IV (KMG-IV): sequencing the most valuable type-strain genomes for metagenomic binning, comparative biology and taxonomic classification.</title>
        <authorList>
            <person name="Goeker M."/>
        </authorList>
    </citation>
    <scope>NUCLEOTIDE SEQUENCE [LARGE SCALE GENOMIC DNA]</scope>
    <source>
        <strain evidence="3 4">DSM 13587</strain>
    </source>
</reference>
<dbReference type="Proteomes" id="UP000295717">
    <property type="component" value="Unassembled WGS sequence"/>
</dbReference>
<dbReference type="EMBL" id="SMAO01000012">
    <property type="protein sequence ID" value="TCT18683.1"/>
    <property type="molecule type" value="Genomic_DNA"/>
</dbReference>
<gene>
    <name evidence="3" type="ORF">EDC35_1126</name>
</gene>
<accession>A0A4R3MVE0</accession>
<evidence type="ECO:0000313" key="3">
    <source>
        <dbReference type="EMBL" id="TCT18683.1"/>
    </source>
</evidence>